<protein>
    <submittedName>
        <fullName evidence="1">Uncharacterized protein</fullName>
    </submittedName>
</protein>
<evidence type="ECO:0000313" key="1">
    <source>
        <dbReference type="EMBL" id="PWK37329.1"/>
    </source>
</evidence>
<sequence length="57" mass="5950">MEKQDGGFRLIPRLPVGDVDAIDGYRLVADSGRLCGVGDGDGSCKRACGGDAIHDFP</sequence>
<comment type="caution">
    <text evidence="1">The sequence shown here is derived from an EMBL/GenBank/DDBJ whole genome shotgun (WGS) entry which is preliminary data.</text>
</comment>
<gene>
    <name evidence="1" type="ORF">C7419_1011211</name>
</gene>
<dbReference type="AlphaFoldDB" id="A0A316F184"/>
<reference evidence="1 2" key="1">
    <citation type="submission" date="2018-05" db="EMBL/GenBank/DDBJ databases">
        <title>Genomic Encyclopedia of Type Strains, Phase IV (KMG-V): Genome sequencing to study the core and pangenomes of soil and plant-associated prokaryotes.</title>
        <authorList>
            <person name="Whitman W."/>
        </authorList>
    </citation>
    <scope>NUCLEOTIDE SEQUENCE [LARGE SCALE GENOMIC DNA]</scope>
    <source>
        <strain evidence="1 2">SLV-132</strain>
    </source>
</reference>
<accession>A0A316F184</accession>
<keyword evidence="2" id="KW-1185">Reference proteome</keyword>
<proteinExistence type="predicted"/>
<evidence type="ECO:0000313" key="2">
    <source>
        <dbReference type="Proteomes" id="UP000245754"/>
    </source>
</evidence>
<organism evidence="1 2">
    <name type="scientific">Cupriavidus plantarum</name>
    <dbReference type="NCBI Taxonomy" id="942865"/>
    <lineage>
        <taxon>Bacteria</taxon>
        <taxon>Pseudomonadati</taxon>
        <taxon>Pseudomonadota</taxon>
        <taxon>Betaproteobacteria</taxon>
        <taxon>Burkholderiales</taxon>
        <taxon>Burkholderiaceae</taxon>
        <taxon>Cupriavidus</taxon>
    </lineage>
</organism>
<dbReference type="Proteomes" id="UP000245754">
    <property type="component" value="Unassembled WGS sequence"/>
</dbReference>
<dbReference type="EMBL" id="QGGT01000001">
    <property type="protein sequence ID" value="PWK37329.1"/>
    <property type="molecule type" value="Genomic_DNA"/>
</dbReference>
<name>A0A316F184_9BURK</name>